<dbReference type="SMR" id="A0A3L5TTL3"/>
<evidence type="ECO:0000256" key="2">
    <source>
        <dbReference type="ARBA" id="ARBA00022670"/>
    </source>
</evidence>
<dbReference type="InterPro" id="IPR003653">
    <property type="entry name" value="Peptidase_C48_C"/>
</dbReference>
<dbReference type="EMBL" id="KV583814">
    <property type="protein sequence ID" value="OPL33290.1"/>
    <property type="molecule type" value="Genomic_DNA"/>
</dbReference>
<evidence type="ECO:0000256" key="4">
    <source>
        <dbReference type="ARBA" id="ARBA00022807"/>
    </source>
</evidence>
<organism evidence="7 8">
    <name type="scientific">Mytilus galloprovincialis</name>
    <name type="common">Mediterranean mussel</name>
    <dbReference type="NCBI Taxonomy" id="29158"/>
    <lineage>
        <taxon>Eukaryota</taxon>
        <taxon>Metazoa</taxon>
        <taxon>Spiralia</taxon>
        <taxon>Lophotrochozoa</taxon>
        <taxon>Mollusca</taxon>
        <taxon>Bivalvia</taxon>
        <taxon>Autobranchia</taxon>
        <taxon>Pteriomorphia</taxon>
        <taxon>Mytilida</taxon>
        <taxon>Mytiloidea</taxon>
        <taxon>Mytilidae</taxon>
        <taxon>Mytilinae</taxon>
        <taxon>Mytilus</taxon>
    </lineage>
</organism>
<feature type="compositionally biased region" description="Basic residues" evidence="5">
    <location>
        <begin position="128"/>
        <end position="141"/>
    </location>
</feature>
<dbReference type="AlphaFoldDB" id="A0A3L5TTL3"/>
<dbReference type="GO" id="GO:0006508">
    <property type="term" value="P:proteolysis"/>
    <property type="evidence" value="ECO:0007669"/>
    <property type="project" value="UniProtKB-KW"/>
</dbReference>
<evidence type="ECO:0000256" key="1">
    <source>
        <dbReference type="ARBA" id="ARBA00005234"/>
    </source>
</evidence>
<protein>
    <recommendedName>
        <fullName evidence="6">Ubiquitin-like protease family profile domain-containing protein</fullName>
    </recommendedName>
</protein>
<gene>
    <name evidence="7" type="ORF">AM593_10511</name>
</gene>
<feature type="region of interest" description="Disordered" evidence="5">
    <location>
        <begin position="104"/>
        <end position="161"/>
    </location>
</feature>
<feature type="non-terminal residue" evidence="7">
    <location>
        <position position="1"/>
    </location>
</feature>
<feature type="compositionally biased region" description="Polar residues" evidence="5">
    <location>
        <begin position="111"/>
        <end position="124"/>
    </location>
</feature>
<keyword evidence="3" id="KW-0378">Hydrolase</keyword>
<feature type="domain" description="Ubiquitin-like protease family profile" evidence="6">
    <location>
        <begin position="334"/>
        <end position="470"/>
    </location>
</feature>
<proteinExistence type="inferred from homology"/>
<comment type="similarity">
    <text evidence="1">Belongs to the peptidase C48 family.</text>
</comment>
<dbReference type="PANTHER" id="PTHR46915:SF2">
    <property type="entry name" value="UBIQUITIN-LIKE PROTEASE 4"/>
    <property type="match status" value="1"/>
</dbReference>
<dbReference type="InterPro" id="IPR038765">
    <property type="entry name" value="Papain-like_cys_pep_sf"/>
</dbReference>
<dbReference type="Proteomes" id="UP000266721">
    <property type="component" value="Unassembled WGS sequence"/>
</dbReference>
<feature type="compositionally biased region" description="Polar residues" evidence="5">
    <location>
        <begin position="143"/>
        <end position="156"/>
    </location>
</feature>
<comment type="caution">
    <text evidence="7">The sequence shown here is derived from an EMBL/GenBank/DDBJ whole genome shotgun (WGS) entry which is preliminary data.</text>
</comment>
<name>A0A3L5TTL3_MYTGA</name>
<dbReference type="PANTHER" id="PTHR46915">
    <property type="entry name" value="UBIQUITIN-LIKE PROTEASE 4-RELATED"/>
    <property type="match status" value="1"/>
</dbReference>
<reference evidence="7 8" key="1">
    <citation type="journal article" date="2016" name="PLoS ONE">
        <title>A First Insight into the Genome of the Filter-Feeder Mussel Mytilus galloprovincialis.</title>
        <authorList>
            <person name="Murgarella M."/>
            <person name="Puiu D."/>
            <person name="Novoa B."/>
            <person name="Figueras A."/>
            <person name="Posada D."/>
            <person name="Canchaya C."/>
        </authorList>
    </citation>
    <scope>NUCLEOTIDE SEQUENCE [LARGE SCALE GENOMIC DNA]</scope>
    <source>
        <tissue evidence="7">Muscle</tissue>
    </source>
</reference>
<keyword evidence="8" id="KW-1185">Reference proteome</keyword>
<keyword evidence="4" id="KW-0788">Thiol protease</keyword>
<dbReference type="Pfam" id="PF02902">
    <property type="entry name" value="Peptidase_C48"/>
    <property type="match status" value="1"/>
</dbReference>
<evidence type="ECO:0000313" key="8">
    <source>
        <dbReference type="Proteomes" id="UP000266721"/>
    </source>
</evidence>
<dbReference type="GO" id="GO:0016926">
    <property type="term" value="P:protein desumoylation"/>
    <property type="evidence" value="ECO:0007669"/>
    <property type="project" value="UniProtKB-ARBA"/>
</dbReference>
<evidence type="ECO:0000313" key="7">
    <source>
        <dbReference type="EMBL" id="OPL33290.1"/>
    </source>
</evidence>
<sequence length="503" mass="57745">MPSDNSDEVELNHRIVSFVHLIKTQKDTKEEIKKAQTKQKEYHDRNHQKPFLPGEQVLVKNSKRINRCGDKMVHRWTGPFTIADYIGKGVYKVNGRKTVLNAKSLRRYLTPKTTAKSQKPTAKSQKPTTKRQKPTTKRQKPTAKSQKPSAKSQTAKIQKPLKQLKTLSSNVKLHQARKTSNQPTSISKETALNDFERWLTLLPNSSLEFIVDKCSNYNMTNPRDILHFTAASLECPRLSMYLKWQKNTPSDLDQCITTLVERLKPHPLRKLPNPVKRVPAIMITAPVLLEAYSTTSKPEDVLLTLEDVPLGYSVESKFCFSKTKTKQRLHVAGHALTTADLRSLRPREWLNDQIVNAFLCLSSTESNKQAPHHSYDSLMQYKLILMPVCYKDHWFLLVARPSHRTVGVLDSMHSISRQTRFLNHWRKFMKARHQIVTGTPTSWTLEQFVSSKQADGDSCGVFVLMNAYAILHKKEPTIMRQCHVKGYRKFVSHQLFTHSTTTP</sequence>
<dbReference type="PROSITE" id="PS50600">
    <property type="entry name" value="ULP_PROTEASE"/>
    <property type="match status" value="1"/>
</dbReference>
<accession>A0A3L5TTL3</accession>
<dbReference type="GO" id="GO:0008234">
    <property type="term" value="F:cysteine-type peptidase activity"/>
    <property type="evidence" value="ECO:0007669"/>
    <property type="project" value="UniProtKB-KW"/>
</dbReference>
<evidence type="ECO:0000256" key="3">
    <source>
        <dbReference type="ARBA" id="ARBA00022801"/>
    </source>
</evidence>
<evidence type="ECO:0000256" key="5">
    <source>
        <dbReference type="SAM" id="MobiDB-lite"/>
    </source>
</evidence>
<evidence type="ECO:0000259" key="6">
    <source>
        <dbReference type="PROSITE" id="PS50600"/>
    </source>
</evidence>
<dbReference type="Gene3D" id="3.40.395.10">
    <property type="entry name" value="Adenoviral Proteinase, Chain A"/>
    <property type="match status" value="1"/>
</dbReference>
<dbReference type="SUPFAM" id="SSF54001">
    <property type="entry name" value="Cysteine proteinases"/>
    <property type="match status" value="1"/>
</dbReference>
<keyword evidence="2" id="KW-0645">Protease</keyword>